<evidence type="ECO:0000313" key="4">
    <source>
        <dbReference type="Proteomes" id="UP000510888"/>
    </source>
</evidence>
<evidence type="ECO:0000259" key="2">
    <source>
        <dbReference type="PROSITE" id="PS51819"/>
    </source>
</evidence>
<dbReference type="RefSeq" id="WP_180720008.1">
    <property type="nucleotide sequence ID" value="NZ_AP023174.1"/>
</dbReference>
<protein>
    <recommendedName>
        <fullName evidence="2">VOC domain-containing protein</fullName>
    </recommendedName>
</protein>
<proteinExistence type="predicted"/>
<dbReference type="AlphaFoldDB" id="A0A7I8BK25"/>
<organism evidence="3 4">
    <name type="scientific">Paraburkholderia largidicola</name>
    <dbReference type="NCBI Taxonomy" id="3014751"/>
    <lineage>
        <taxon>Bacteria</taxon>
        <taxon>Pseudomonadati</taxon>
        <taxon>Pseudomonadota</taxon>
        <taxon>Betaproteobacteria</taxon>
        <taxon>Burkholderiales</taxon>
        <taxon>Burkholderiaceae</taxon>
        <taxon>Paraburkholderia</taxon>
    </lineage>
</organism>
<dbReference type="InterPro" id="IPR037523">
    <property type="entry name" value="VOC_core"/>
</dbReference>
<dbReference type="KEGG" id="plad:PPGU16_21430"/>
<dbReference type="Pfam" id="PF00903">
    <property type="entry name" value="Glyoxalase"/>
    <property type="match status" value="1"/>
</dbReference>
<name>A0A7I8BK25_9BURK</name>
<evidence type="ECO:0000256" key="1">
    <source>
        <dbReference type="SAM" id="MobiDB-lite"/>
    </source>
</evidence>
<dbReference type="Proteomes" id="UP000510888">
    <property type="component" value="Chromosome 1"/>
</dbReference>
<dbReference type="InterPro" id="IPR050383">
    <property type="entry name" value="GlyoxalaseI/FosfomycinResist"/>
</dbReference>
<dbReference type="PANTHER" id="PTHR21366">
    <property type="entry name" value="GLYOXALASE FAMILY PROTEIN"/>
    <property type="match status" value="1"/>
</dbReference>
<dbReference type="InterPro" id="IPR004360">
    <property type="entry name" value="Glyas_Fos-R_dOase_dom"/>
</dbReference>
<reference evidence="3 4" key="1">
    <citation type="journal article" date="2020" name="Genes (Basel)">
        <title>Genomic Comparison of Insect Gut Symbionts from Divergent Burkholderia Subclades.</title>
        <authorList>
            <person name="Takeshita K."/>
            <person name="Kikuchi Y."/>
        </authorList>
    </citation>
    <scope>NUCLEOTIDE SEQUENCE [LARGE SCALE GENOMIC DNA]</scope>
    <source>
        <strain evidence="3 4">PGU16</strain>
    </source>
</reference>
<feature type="region of interest" description="Disordered" evidence="1">
    <location>
        <begin position="73"/>
        <end position="92"/>
    </location>
</feature>
<gene>
    <name evidence="3" type="ORF">PPGU16_21430</name>
</gene>
<evidence type="ECO:0000313" key="3">
    <source>
        <dbReference type="EMBL" id="BCF89076.1"/>
    </source>
</evidence>
<dbReference type="SUPFAM" id="SSF54593">
    <property type="entry name" value="Glyoxalase/Bleomycin resistance protein/Dihydroxybiphenyl dioxygenase"/>
    <property type="match status" value="1"/>
</dbReference>
<sequence>MVAMSTQQGGSSDTDELPRHRRILQESGPASGRILGINHLVMFARDMNEGVRFYRDVLGMRVVRTQRFATTAKGLRSSAHHSSGSAAQDQAETSPIAVDITVRQVFFEMGNGELFSLYEAPTVTERPPAPVSSVLWPAASKAQWSRPVEPQKLDHLSFDVASHAEVVWFREHLMSQGVPVSEVSERKGANNQHRFISSIYFSDPSGNPLEISSFDAGDAAWQSYDFSDWFIDEEPVSALLDGASDQAPSLVPHWVRAKTE</sequence>
<accession>A0A7I8BK25</accession>
<dbReference type="PANTHER" id="PTHR21366:SF14">
    <property type="entry name" value="GLYOXALASE DOMAIN-CONTAINING PROTEIN 5"/>
    <property type="match status" value="1"/>
</dbReference>
<dbReference type="PROSITE" id="PS51819">
    <property type="entry name" value="VOC"/>
    <property type="match status" value="1"/>
</dbReference>
<dbReference type="InterPro" id="IPR029068">
    <property type="entry name" value="Glyas_Bleomycin-R_OHBP_Dase"/>
</dbReference>
<dbReference type="Gene3D" id="3.10.180.10">
    <property type="entry name" value="2,3-Dihydroxybiphenyl 1,2-Dioxygenase, domain 1"/>
    <property type="match status" value="1"/>
</dbReference>
<feature type="domain" description="VOC" evidence="2">
    <location>
        <begin position="36"/>
        <end position="214"/>
    </location>
</feature>
<dbReference type="EMBL" id="AP023174">
    <property type="protein sequence ID" value="BCF89076.1"/>
    <property type="molecule type" value="Genomic_DNA"/>
</dbReference>
<keyword evidence="4" id="KW-1185">Reference proteome</keyword>